<evidence type="ECO:0000313" key="2">
    <source>
        <dbReference type="Proteomes" id="UP000199114"/>
    </source>
</evidence>
<name>A0A1H9IB34_9EURY</name>
<protein>
    <submittedName>
        <fullName evidence="1">Uncharacterized protein</fullName>
    </submittedName>
</protein>
<dbReference type="Proteomes" id="UP000199114">
    <property type="component" value="Unassembled WGS sequence"/>
</dbReference>
<dbReference type="AlphaFoldDB" id="A0A1H9IB34"/>
<dbReference type="RefSeq" id="WP_090617360.1">
    <property type="nucleotide sequence ID" value="NZ_FOFD01000003.1"/>
</dbReference>
<dbReference type="EMBL" id="FOFD01000003">
    <property type="protein sequence ID" value="SEQ71742.1"/>
    <property type="molecule type" value="Genomic_DNA"/>
</dbReference>
<proteinExistence type="predicted"/>
<gene>
    <name evidence="1" type="ORF">SAMN04489841_2169</name>
</gene>
<sequence>MPVTALLGTKSTRSLTVRSVWAAAKREFDRGNRARGLLLLSLLLLVRSGAVVEALRRGRRPSD</sequence>
<evidence type="ECO:0000313" key="1">
    <source>
        <dbReference type="EMBL" id="SEQ71742.1"/>
    </source>
</evidence>
<keyword evidence="2" id="KW-1185">Reference proteome</keyword>
<accession>A0A1H9IB34</accession>
<dbReference type="OrthoDB" id="178079at2157"/>
<reference evidence="2" key="1">
    <citation type="submission" date="2016-10" db="EMBL/GenBank/DDBJ databases">
        <authorList>
            <person name="Varghese N."/>
            <person name="Submissions S."/>
        </authorList>
    </citation>
    <scope>NUCLEOTIDE SEQUENCE [LARGE SCALE GENOMIC DNA]</scope>
    <source>
        <strain evidence="2">DSM 25055</strain>
    </source>
</reference>
<organism evidence="1 2">
    <name type="scientific">Natrinema salaciae</name>
    <dbReference type="NCBI Taxonomy" id="1186196"/>
    <lineage>
        <taxon>Archaea</taxon>
        <taxon>Methanobacteriati</taxon>
        <taxon>Methanobacteriota</taxon>
        <taxon>Stenosarchaea group</taxon>
        <taxon>Halobacteria</taxon>
        <taxon>Halobacteriales</taxon>
        <taxon>Natrialbaceae</taxon>
        <taxon>Natrinema</taxon>
    </lineage>
</organism>